<protein>
    <submittedName>
        <fullName evidence="1">Predicted protein</fullName>
    </submittedName>
</protein>
<dbReference type="InParanoid" id="E4ZII0"/>
<dbReference type="VEuPathDB" id="FungiDB:LEMA_P060350.1"/>
<dbReference type="AlphaFoldDB" id="E4ZII0"/>
<dbReference type="Proteomes" id="UP000002668">
    <property type="component" value="Genome"/>
</dbReference>
<sequence>MAFPQAAPGTGANPTQCACVRLFGPNLVVVVTPYREEAVPAGNQEVCAHRTRVQETILLSLRRQGLSLKRITLSYLSTSASTVRPRMKLLESGRGMAKRAGTNLHVRGDMPGVWPTSPLILSLATSHCSSKQSWQVSMDGANIQCALLLFKTTTPHPAPPALDIKTSHTAQPTALQSGKTSATCDTTSSSGLAYILPRWCQLHCSTEPQPVANPDRPPVPSPGQTLKRVVRLAGVAPAL</sequence>
<dbReference type="GeneID" id="13285629"/>
<gene>
    <name evidence="1" type="ORF">LEMA_P060350.1</name>
</gene>
<evidence type="ECO:0000313" key="1">
    <source>
        <dbReference type="EMBL" id="CBX91001.1"/>
    </source>
</evidence>
<dbReference type="EMBL" id="FP929065">
    <property type="protein sequence ID" value="CBX91001.1"/>
    <property type="molecule type" value="Genomic_DNA"/>
</dbReference>
<keyword evidence="2" id="KW-1185">Reference proteome</keyword>
<proteinExistence type="predicted"/>
<accession>E4ZII0</accession>
<evidence type="ECO:0000313" key="2">
    <source>
        <dbReference type="Proteomes" id="UP000002668"/>
    </source>
</evidence>
<name>E4ZII0_LEPMJ</name>
<reference evidence="2" key="1">
    <citation type="journal article" date="2011" name="Nat. Commun.">
        <title>Effector diversification within compartments of the Leptosphaeria maculans genome affected by Repeat-Induced Point mutations.</title>
        <authorList>
            <person name="Rouxel T."/>
            <person name="Grandaubert J."/>
            <person name="Hane J.K."/>
            <person name="Hoede C."/>
            <person name="van de Wouw A.P."/>
            <person name="Couloux A."/>
            <person name="Dominguez V."/>
            <person name="Anthouard V."/>
            <person name="Bally P."/>
            <person name="Bourras S."/>
            <person name="Cozijnsen A.J."/>
            <person name="Ciuffetti L.M."/>
            <person name="Degrave A."/>
            <person name="Dilmaghani A."/>
            <person name="Duret L."/>
            <person name="Fudal I."/>
            <person name="Goodwin S.B."/>
            <person name="Gout L."/>
            <person name="Glaser N."/>
            <person name="Linglin J."/>
            <person name="Kema G.H.J."/>
            <person name="Lapalu N."/>
            <person name="Lawrence C.B."/>
            <person name="May K."/>
            <person name="Meyer M."/>
            <person name="Ollivier B."/>
            <person name="Poulain J."/>
            <person name="Schoch C.L."/>
            <person name="Simon A."/>
            <person name="Spatafora J.W."/>
            <person name="Stachowiak A."/>
            <person name="Turgeon B.G."/>
            <person name="Tyler B.M."/>
            <person name="Vincent D."/>
            <person name="Weissenbach J."/>
            <person name="Amselem J."/>
            <person name="Quesneville H."/>
            <person name="Oliver R.P."/>
            <person name="Wincker P."/>
            <person name="Balesdent M.-H."/>
            <person name="Howlett B.J."/>
        </authorList>
    </citation>
    <scope>NUCLEOTIDE SEQUENCE [LARGE SCALE GENOMIC DNA]</scope>
    <source>
        <strain evidence="2">JN3 / isolate v23.1.3 / race Av1-4-5-6-7-8</strain>
    </source>
</reference>
<organism evidence="2">
    <name type="scientific">Leptosphaeria maculans (strain JN3 / isolate v23.1.3 / race Av1-4-5-6-7-8)</name>
    <name type="common">Blackleg fungus</name>
    <name type="synonym">Phoma lingam</name>
    <dbReference type="NCBI Taxonomy" id="985895"/>
    <lineage>
        <taxon>Eukaryota</taxon>
        <taxon>Fungi</taxon>
        <taxon>Dikarya</taxon>
        <taxon>Ascomycota</taxon>
        <taxon>Pezizomycotina</taxon>
        <taxon>Dothideomycetes</taxon>
        <taxon>Pleosporomycetidae</taxon>
        <taxon>Pleosporales</taxon>
        <taxon>Pleosporineae</taxon>
        <taxon>Leptosphaeriaceae</taxon>
        <taxon>Plenodomus</taxon>
        <taxon>Plenodomus lingam/Leptosphaeria maculans species complex</taxon>
    </lineage>
</organism>
<dbReference type="HOGENOM" id="CLU_1161330_0_0_1"/>